<gene>
    <name evidence="13" type="ORF">CLEI1391_LOCUS14206</name>
</gene>
<evidence type="ECO:0000256" key="6">
    <source>
        <dbReference type="ARBA" id="ARBA00022989"/>
    </source>
</evidence>
<keyword evidence="7" id="KW-0560">Oxidoreductase</keyword>
<keyword evidence="8" id="KW-0408">Iron</keyword>
<dbReference type="PANTHER" id="PTHR10869">
    <property type="entry name" value="PROLYL 4-HYDROXYLASE ALPHA SUBUNIT"/>
    <property type="match status" value="1"/>
</dbReference>
<evidence type="ECO:0000256" key="5">
    <source>
        <dbReference type="ARBA" id="ARBA00022964"/>
    </source>
</evidence>
<feature type="signal peptide" evidence="11">
    <location>
        <begin position="1"/>
        <end position="26"/>
    </location>
</feature>
<name>A0A7S0WXR7_9CHLO</name>
<keyword evidence="9" id="KW-0472">Membrane</keyword>
<dbReference type="EMBL" id="HBFB01025319">
    <property type="protein sequence ID" value="CAD8688873.1"/>
    <property type="molecule type" value="Transcribed_RNA"/>
</dbReference>
<evidence type="ECO:0000256" key="7">
    <source>
        <dbReference type="ARBA" id="ARBA00023002"/>
    </source>
</evidence>
<evidence type="ECO:0000256" key="1">
    <source>
        <dbReference type="ARBA" id="ARBA00001961"/>
    </source>
</evidence>
<dbReference type="SMART" id="SM00254">
    <property type="entry name" value="ShKT"/>
    <property type="match status" value="1"/>
</dbReference>
<comment type="catalytic activity">
    <reaction evidence="10">
        <text>L-prolyl-[collagen] + 2-oxoglutarate + O2 = trans-4-hydroxy-L-prolyl-[collagen] + succinate + CO2</text>
        <dbReference type="Rhea" id="RHEA:18945"/>
        <dbReference type="Rhea" id="RHEA-COMP:11676"/>
        <dbReference type="Rhea" id="RHEA-COMP:11680"/>
        <dbReference type="ChEBI" id="CHEBI:15379"/>
        <dbReference type="ChEBI" id="CHEBI:16526"/>
        <dbReference type="ChEBI" id="CHEBI:16810"/>
        <dbReference type="ChEBI" id="CHEBI:30031"/>
        <dbReference type="ChEBI" id="CHEBI:50342"/>
        <dbReference type="ChEBI" id="CHEBI:61965"/>
        <dbReference type="EC" id="1.14.11.2"/>
    </reaction>
</comment>
<dbReference type="Pfam" id="PF13640">
    <property type="entry name" value="2OG-FeII_Oxy_3"/>
    <property type="match status" value="1"/>
</dbReference>
<keyword evidence="6" id="KW-1133">Transmembrane helix</keyword>
<dbReference type="InterPro" id="IPR005123">
    <property type="entry name" value="Oxoglu/Fe-dep_dioxygenase_dom"/>
</dbReference>
<evidence type="ECO:0000256" key="4">
    <source>
        <dbReference type="ARBA" id="ARBA00022723"/>
    </source>
</evidence>
<dbReference type="SMART" id="SM00702">
    <property type="entry name" value="P4Hc"/>
    <property type="match status" value="1"/>
</dbReference>
<evidence type="ECO:0000256" key="9">
    <source>
        <dbReference type="ARBA" id="ARBA00023136"/>
    </source>
</evidence>
<dbReference type="GO" id="GO:0031418">
    <property type="term" value="F:L-ascorbic acid binding"/>
    <property type="evidence" value="ECO:0007669"/>
    <property type="project" value="InterPro"/>
</dbReference>
<keyword evidence="4" id="KW-0479">Metal-binding</keyword>
<sequence>MPDHRPLTWALSAVVLASLLLPGGKAITHEGEEKLIGWKGEVIPDAGALSKGWVEHVAWKPRVWVYHNFITPDEALHIRKTAAPSMKRSSVVGQNGSSVLDPIRTSYGTFIRRLHDPTIARVMERVAQWVHLPPVHAEDMQVLRYGVGQKYGAHMDSLIDESPRMATVLIYLADTEEGGETAFPDRSEWVSPASAAQAGAGAFSECAHGSVAFKPKLGDALLFFSIKEDGTHEPASLHTGCPVVKGHKWTSTVWVHSRPFRPKAYKPPRADEATVEPGDCKDAHHMCEEWAKQGECEKNPGYMVGGRTDQPGACRAACKACEPCSQADPVEHRECINRNRAAGGWLVYSETDFM</sequence>
<dbReference type="GO" id="GO:0004656">
    <property type="term" value="F:procollagen-proline 4-dioxygenase activity"/>
    <property type="evidence" value="ECO:0007669"/>
    <property type="project" value="UniProtKB-EC"/>
</dbReference>
<evidence type="ECO:0000256" key="2">
    <source>
        <dbReference type="ARBA" id="ARBA00004648"/>
    </source>
</evidence>
<dbReference type="PROSITE" id="PS51471">
    <property type="entry name" value="FE2OG_OXY"/>
    <property type="match status" value="1"/>
</dbReference>
<protein>
    <recommendedName>
        <fullName evidence="12">Fe2OG dioxygenase domain-containing protein</fullName>
    </recommendedName>
</protein>
<comment type="subcellular location">
    <subcellularLocation>
        <location evidence="2">Endoplasmic reticulum membrane</location>
        <topology evidence="2">Single-pass type II membrane protein</topology>
    </subcellularLocation>
</comment>
<dbReference type="PANTHER" id="PTHR10869:SF238">
    <property type="entry name" value="PROLYL 4-HYDROXYLASE 6-RELATED"/>
    <property type="match status" value="1"/>
</dbReference>
<accession>A0A7S0WXR7</accession>
<dbReference type="Gene3D" id="2.60.120.620">
    <property type="entry name" value="q2cbj1_9rhob like domain"/>
    <property type="match status" value="1"/>
</dbReference>
<dbReference type="GO" id="GO:0005789">
    <property type="term" value="C:endoplasmic reticulum membrane"/>
    <property type="evidence" value="ECO:0007669"/>
    <property type="project" value="UniProtKB-SubCell"/>
</dbReference>
<dbReference type="InterPro" id="IPR044862">
    <property type="entry name" value="Pro_4_hyd_alph_FE2OG_OXY"/>
</dbReference>
<evidence type="ECO:0000256" key="11">
    <source>
        <dbReference type="SAM" id="SignalP"/>
    </source>
</evidence>
<evidence type="ECO:0000259" key="12">
    <source>
        <dbReference type="PROSITE" id="PS51471"/>
    </source>
</evidence>
<dbReference type="AlphaFoldDB" id="A0A7S0WXR7"/>
<evidence type="ECO:0000256" key="10">
    <source>
        <dbReference type="ARBA" id="ARBA00049169"/>
    </source>
</evidence>
<dbReference type="InterPro" id="IPR003582">
    <property type="entry name" value="ShKT_dom"/>
</dbReference>
<organism evidence="13">
    <name type="scientific">Chlamydomonas leiostraca</name>
    <dbReference type="NCBI Taxonomy" id="1034604"/>
    <lineage>
        <taxon>Eukaryota</taxon>
        <taxon>Viridiplantae</taxon>
        <taxon>Chlorophyta</taxon>
        <taxon>core chlorophytes</taxon>
        <taxon>Chlorophyceae</taxon>
        <taxon>CS clade</taxon>
        <taxon>Chlamydomonadales</taxon>
        <taxon>Chlamydomonadaceae</taxon>
        <taxon>Chlamydomonas</taxon>
    </lineage>
</organism>
<evidence type="ECO:0000256" key="8">
    <source>
        <dbReference type="ARBA" id="ARBA00023004"/>
    </source>
</evidence>
<evidence type="ECO:0000313" key="13">
    <source>
        <dbReference type="EMBL" id="CAD8688873.1"/>
    </source>
</evidence>
<feature type="domain" description="Fe2OG dioxygenase" evidence="12">
    <location>
        <begin position="136"/>
        <end position="257"/>
    </location>
</feature>
<dbReference type="InterPro" id="IPR006620">
    <property type="entry name" value="Pro_4_hyd_alph"/>
</dbReference>
<evidence type="ECO:0000256" key="3">
    <source>
        <dbReference type="ARBA" id="ARBA00022692"/>
    </source>
</evidence>
<keyword evidence="11" id="KW-0732">Signal</keyword>
<dbReference type="GO" id="GO:0005506">
    <property type="term" value="F:iron ion binding"/>
    <property type="evidence" value="ECO:0007669"/>
    <property type="project" value="InterPro"/>
</dbReference>
<feature type="chain" id="PRO_5031471155" description="Fe2OG dioxygenase domain-containing protein" evidence="11">
    <location>
        <begin position="27"/>
        <end position="354"/>
    </location>
</feature>
<proteinExistence type="predicted"/>
<keyword evidence="3" id="KW-0812">Transmembrane</keyword>
<reference evidence="13" key="1">
    <citation type="submission" date="2021-01" db="EMBL/GenBank/DDBJ databases">
        <authorList>
            <person name="Corre E."/>
            <person name="Pelletier E."/>
            <person name="Niang G."/>
            <person name="Scheremetjew M."/>
            <person name="Finn R."/>
            <person name="Kale V."/>
            <person name="Holt S."/>
            <person name="Cochrane G."/>
            <person name="Meng A."/>
            <person name="Brown T."/>
            <person name="Cohen L."/>
        </authorList>
    </citation>
    <scope>NUCLEOTIDE SEQUENCE</scope>
    <source>
        <strain evidence="13">SAG 11-49</strain>
    </source>
</reference>
<comment type="cofactor">
    <cofactor evidence="1">
        <name>L-ascorbate</name>
        <dbReference type="ChEBI" id="CHEBI:38290"/>
    </cofactor>
</comment>
<dbReference type="InterPro" id="IPR045054">
    <property type="entry name" value="P4HA-like"/>
</dbReference>
<keyword evidence="5" id="KW-0223">Dioxygenase</keyword>